<evidence type="ECO:0000313" key="1">
    <source>
        <dbReference type="EMBL" id="SDK16106.1"/>
    </source>
</evidence>
<proteinExistence type="predicted"/>
<dbReference type="AlphaFoldDB" id="A0A1G8ZLZ4"/>
<evidence type="ECO:0000313" key="2">
    <source>
        <dbReference type="Proteomes" id="UP000198894"/>
    </source>
</evidence>
<sequence>MASIRLELGERTAYFLKTKVTRWLQADIT</sequence>
<keyword evidence="2" id="KW-1185">Reference proteome</keyword>
<gene>
    <name evidence="1" type="ORF">SAMN05428953_11279</name>
</gene>
<name>A0A1G8ZLZ4_9HYPH</name>
<organism evidence="1 2">
    <name type="scientific">Mesorhizobium muleiense</name>
    <dbReference type="NCBI Taxonomy" id="1004279"/>
    <lineage>
        <taxon>Bacteria</taxon>
        <taxon>Pseudomonadati</taxon>
        <taxon>Pseudomonadota</taxon>
        <taxon>Alphaproteobacteria</taxon>
        <taxon>Hyphomicrobiales</taxon>
        <taxon>Phyllobacteriaceae</taxon>
        <taxon>Mesorhizobium</taxon>
    </lineage>
</organism>
<dbReference type="EMBL" id="FNEE01000012">
    <property type="protein sequence ID" value="SDK16106.1"/>
    <property type="molecule type" value="Genomic_DNA"/>
</dbReference>
<reference evidence="2" key="1">
    <citation type="submission" date="2016-10" db="EMBL/GenBank/DDBJ databases">
        <authorList>
            <person name="Varghese N."/>
            <person name="Submissions S."/>
        </authorList>
    </citation>
    <scope>NUCLEOTIDE SEQUENCE [LARGE SCALE GENOMIC DNA]</scope>
    <source>
        <strain evidence="2">CGMCC 1.11022</strain>
    </source>
</reference>
<dbReference type="Proteomes" id="UP000198894">
    <property type="component" value="Unassembled WGS sequence"/>
</dbReference>
<accession>A0A1G8ZLZ4</accession>
<protein>
    <submittedName>
        <fullName evidence="1">Uncharacterized protein</fullName>
    </submittedName>
</protein>